<name>A0ABS4SM55_9PROT</name>
<evidence type="ECO:0000313" key="2">
    <source>
        <dbReference type="EMBL" id="MBP2292480.1"/>
    </source>
</evidence>
<evidence type="ECO:0000256" key="1">
    <source>
        <dbReference type="SAM" id="MobiDB-lite"/>
    </source>
</evidence>
<protein>
    <submittedName>
        <fullName evidence="2">Uncharacterized protein</fullName>
    </submittedName>
</protein>
<comment type="caution">
    <text evidence="2">The sequence shown here is derived from an EMBL/GenBank/DDBJ whole genome shotgun (WGS) entry which is preliminary data.</text>
</comment>
<feature type="region of interest" description="Disordered" evidence="1">
    <location>
        <begin position="1"/>
        <end position="44"/>
    </location>
</feature>
<dbReference type="EMBL" id="JAGINP010000006">
    <property type="protein sequence ID" value="MBP2292480.1"/>
    <property type="molecule type" value="Genomic_DNA"/>
</dbReference>
<evidence type="ECO:0000313" key="3">
    <source>
        <dbReference type="Proteomes" id="UP000781958"/>
    </source>
</evidence>
<dbReference type="RefSeq" id="WP_281416014.1">
    <property type="nucleotide sequence ID" value="NZ_JAGINP010000006.1"/>
</dbReference>
<accession>A0ABS4SM55</accession>
<sequence>MSDFDFDVVTGPSQASCPAAPAEPTAEDEARPADRTAAPATANA</sequence>
<dbReference type="Proteomes" id="UP000781958">
    <property type="component" value="Unassembled WGS sequence"/>
</dbReference>
<gene>
    <name evidence="2" type="ORF">J2851_002250</name>
</gene>
<reference evidence="2 3" key="1">
    <citation type="submission" date="2021-03" db="EMBL/GenBank/DDBJ databases">
        <title>Genomic Encyclopedia of Type Strains, Phase III (KMG-III): the genomes of soil and plant-associated and newly described type strains.</title>
        <authorList>
            <person name="Whitman W."/>
        </authorList>
    </citation>
    <scope>NUCLEOTIDE SEQUENCE [LARGE SCALE GENOMIC DNA]</scope>
    <source>
        <strain evidence="2 3">IMMIB AFH-6</strain>
    </source>
</reference>
<organism evidence="2 3">
    <name type="scientific">Azospirillum rugosum</name>
    <dbReference type="NCBI Taxonomy" id="416170"/>
    <lineage>
        <taxon>Bacteria</taxon>
        <taxon>Pseudomonadati</taxon>
        <taxon>Pseudomonadota</taxon>
        <taxon>Alphaproteobacteria</taxon>
        <taxon>Rhodospirillales</taxon>
        <taxon>Azospirillaceae</taxon>
        <taxon>Azospirillum</taxon>
    </lineage>
</organism>
<proteinExistence type="predicted"/>
<feature type="compositionally biased region" description="Low complexity" evidence="1">
    <location>
        <begin position="15"/>
        <end position="24"/>
    </location>
</feature>
<feature type="compositionally biased region" description="Low complexity" evidence="1">
    <location>
        <begin position="35"/>
        <end position="44"/>
    </location>
</feature>
<keyword evidence="3" id="KW-1185">Reference proteome</keyword>